<proteinExistence type="predicted"/>
<name>A0A835CGF7_9FABA</name>
<dbReference type="AlphaFoldDB" id="A0A835CGF7"/>
<gene>
    <name evidence="1" type="ORF">G2W53_003482</name>
</gene>
<sequence>MVFTIDSFALTPISKMALLNANISTSTASLPLKFWDEAFLTATYLINSQTKYINDLLIRSAQKIPMTAGLKLSASGSEDFMDPHQYPSIVGALQYVTITRPEISFIVNKYTIAMSKFSSVVKFDVEKFDGRIIFGLWQVEVKDVLIQSGLHKALEGKISNKDSEKSESSMSDGDWVELDLRAASTIRLCLAKNVLANVQGISTAEELWKKLKGLYQAKGISNRLLLKEQFLTLRMNEGTKIFYHLSTLNGIVSELESIGVKIDDEDKTLRLIWSLPSSYEYIKHILMYGKDTLNFEEVTSKIIFEEKRMKCESRNSIDPVMVTKNGSDGRKKYGKNVTC</sequence>
<dbReference type="OrthoDB" id="1670072at2759"/>
<evidence type="ECO:0000313" key="2">
    <source>
        <dbReference type="Proteomes" id="UP000634136"/>
    </source>
</evidence>
<keyword evidence="2" id="KW-1185">Reference proteome</keyword>
<evidence type="ECO:0000313" key="1">
    <source>
        <dbReference type="EMBL" id="KAF7841184.1"/>
    </source>
</evidence>
<dbReference type="Proteomes" id="UP000634136">
    <property type="component" value="Unassembled WGS sequence"/>
</dbReference>
<dbReference type="PANTHER" id="PTHR47481:SF7">
    <property type="entry name" value="CCHC-TYPE DOMAIN-CONTAINING PROTEIN"/>
    <property type="match status" value="1"/>
</dbReference>
<organism evidence="1 2">
    <name type="scientific">Senna tora</name>
    <dbReference type="NCBI Taxonomy" id="362788"/>
    <lineage>
        <taxon>Eukaryota</taxon>
        <taxon>Viridiplantae</taxon>
        <taxon>Streptophyta</taxon>
        <taxon>Embryophyta</taxon>
        <taxon>Tracheophyta</taxon>
        <taxon>Spermatophyta</taxon>
        <taxon>Magnoliopsida</taxon>
        <taxon>eudicotyledons</taxon>
        <taxon>Gunneridae</taxon>
        <taxon>Pentapetalae</taxon>
        <taxon>rosids</taxon>
        <taxon>fabids</taxon>
        <taxon>Fabales</taxon>
        <taxon>Fabaceae</taxon>
        <taxon>Caesalpinioideae</taxon>
        <taxon>Cassia clade</taxon>
        <taxon>Senna</taxon>
    </lineage>
</organism>
<protein>
    <submittedName>
        <fullName evidence="1">Cytochrome p450</fullName>
    </submittedName>
</protein>
<accession>A0A835CGF7</accession>
<reference evidence="1" key="1">
    <citation type="submission" date="2020-09" db="EMBL/GenBank/DDBJ databases">
        <title>Genome-Enabled Discovery of Anthraquinone Biosynthesis in Senna tora.</title>
        <authorList>
            <person name="Kang S.-H."/>
            <person name="Pandey R.P."/>
            <person name="Lee C.-M."/>
            <person name="Sim J.-S."/>
            <person name="Jeong J.-T."/>
            <person name="Choi B.-S."/>
            <person name="Jung M."/>
            <person name="Ginzburg D."/>
            <person name="Zhao K."/>
            <person name="Won S.Y."/>
            <person name="Oh T.-J."/>
            <person name="Yu Y."/>
            <person name="Kim N.-H."/>
            <person name="Lee O.R."/>
            <person name="Lee T.-H."/>
            <person name="Bashyal P."/>
            <person name="Kim T.-S."/>
            <person name="Lee W.-H."/>
            <person name="Kawkins C."/>
            <person name="Kim C.-K."/>
            <person name="Kim J.S."/>
            <person name="Ahn B.O."/>
            <person name="Rhee S.Y."/>
            <person name="Sohng J.K."/>
        </authorList>
    </citation>
    <scope>NUCLEOTIDE SEQUENCE</scope>
    <source>
        <tissue evidence="1">Leaf</tissue>
    </source>
</reference>
<dbReference type="PANTHER" id="PTHR47481">
    <property type="match status" value="1"/>
</dbReference>
<dbReference type="Pfam" id="PF14223">
    <property type="entry name" value="Retrotran_gag_2"/>
    <property type="match status" value="1"/>
</dbReference>
<comment type="caution">
    <text evidence="1">The sequence shown here is derived from an EMBL/GenBank/DDBJ whole genome shotgun (WGS) entry which is preliminary data.</text>
</comment>
<dbReference type="EMBL" id="JAAIUW010000002">
    <property type="protein sequence ID" value="KAF7841184.1"/>
    <property type="molecule type" value="Genomic_DNA"/>
</dbReference>